<dbReference type="PANTHER" id="PTHR14969">
    <property type="entry name" value="SPHINGOSINE-1-PHOSPHATE PHOSPHOHYDROLASE"/>
    <property type="match status" value="1"/>
</dbReference>
<dbReference type="SMART" id="SM00014">
    <property type="entry name" value="acidPPc"/>
    <property type="match status" value="1"/>
</dbReference>
<keyword evidence="1" id="KW-0472">Membrane</keyword>
<evidence type="ECO:0000313" key="4">
    <source>
        <dbReference type="Proteomes" id="UP000662747"/>
    </source>
</evidence>
<protein>
    <submittedName>
        <fullName evidence="3">Phosphatase PAP2 family protein</fullName>
    </submittedName>
</protein>
<gene>
    <name evidence="3" type="ORF">JY651_36600</name>
</gene>
<dbReference type="InterPro" id="IPR036938">
    <property type="entry name" value="PAP2/HPO_sf"/>
</dbReference>
<evidence type="ECO:0000313" key="3">
    <source>
        <dbReference type="EMBL" id="QSQ20713.1"/>
    </source>
</evidence>
<feature type="transmembrane region" description="Helical" evidence="1">
    <location>
        <begin position="205"/>
        <end position="226"/>
    </location>
</feature>
<keyword evidence="1" id="KW-0812">Transmembrane</keyword>
<dbReference type="Pfam" id="PF01569">
    <property type="entry name" value="PAP2"/>
    <property type="match status" value="1"/>
</dbReference>
<dbReference type="InterPro" id="IPR000326">
    <property type="entry name" value="PAP2/HPO"/>
</dbReference>
<evidence type="ECO:0000256" key="1">
    <source>
        <dbReference type="SAM" id="Phobius"/>
    </source>
</evidence>
<accession>A0ABX7NQK0</accession>
<feature type="transmembrane region" description="Helical" evidence="1">
    <location>
        <begin position="78"/>
        <end position="100"/>
    </location>
</feature>
<reference evidence="3 4" key="1">
    <citation type="submission" date="2021-02" db="EMBL/GenBank/DDBJ databases">
        <title>De Novo genome assembly of isolated myxobacteria.</title>
        <authorList>
            <person name="Stevens D.C."/>
        </authorList>
    </citation>
    <scope>NUCLEOTIDE SEQUENCE [LARGE SCALE GENOMIC DNA]</scope>
    <source>
        <strain evidence="4">SCPEA02</strain>
    </source>
</reference>
<feature type="transmembrane region" description="Helical" evidence="1">
    <location>
        <begin position="149"/>
        <end position="170"/>
    </location>
</feature>
<keyword evidence="1" id="KW-1133">Transmembrane helix</keyword>
<feature type="domain" description="Phosphatidic acid phosphatase type 2/haloperoxidase" evidence="2">
    <location>
        <begin position="107"/>
        <end position="220"/>
    </location>
</feature>
<dbReference type="Gene3D" id="1.20.144.10">
    <property type="entry name" value="Phosphatidic acid phosphatase type 2/haloperoxidase"/>
    <property type="match status" value="1"/>
</dbReference>
<sequence length="242" mass="26590">MWRRWLNWMSGLDVAVTRLLGMLLLLFACLLGFIALSDEVSEGETQDFDERVLRALRSPEDPAVPRGPWWLAVSAEELTSLGGVTVLALVTLMVCGFLALARRYRTLLLVLVATVGGAGLNLVLKRFFARPRPSVVPHLTEVMTQSFPSGHAMLSAIVYLTLGGLLAQLAEHRRLKAYILGLSLLLPFLVGLTRVYLGVHYPTDVLGGWVAGLAWALLSAVMARTLRRRSPALRAEAHKPVE</sequence>
<name>A0ABX7NQK0_9BACT</name>
<feature type="transmembrane region" description="Helical" evidence="1">
    <location>
        <begin position="177"/>
        <end position="199"/>
    </location>
</feature>
<dbReference type="EMBL" id="CP071090">
    <property type="protein sequence ID" value="QSQ20713.1"/>
    <property type="molecule type" value="Genomic_DNA"/>
</dbReference>
<dbReference type="PANTHER" id="PTHR14969:SF13">
    <property type="entry name" value="AT30094P"/>
    <property type="match status" value="1"/>
</dbReference>
<dbReference type="Proteomes" id="UP000662747">
    <property type="component" value="Chromosome"/>
</dbReference>
<dbReference type="PROSITE" id="PS51257">
    <property type="entry name" value="PROKAR_LIPOPROTEIN"/>
    <property type="match status" value="1"/>
</dbReference>
<dbReference type="SUPFAM" id="SSF48317">
    <property type="entry name" value="Acid phosphatase/Vanadium-dependent haloperoxidase"/>
    <property type="match status" value="1"/>
</dbReference>
<proteinExistence type="predicted"/>
<organism evidence="3 4">
    <name type="scientific">Pyxidicoccus parkwayensis</name>
    <dbReference type="NCBI Taxonomy" id="2813578"/>
    <lineage>
        <taxon>Bacteria</taxon>
        <taxon>Pseudomonadati</taxon>
        <taxon>Myxococcota</taxon>
        <taxon>Myxococcia</taxon>
        <taxon>Myxococcales</taxon>
        <taxon>Cystobacterineae</taxon>
        <taxon>Myxococcaceae</taxon>
        <taxon>Pyxidicoccus</taxon>
    </lineage>
</organism>
<feature type="transmembrane region" description="Helical" evidence="1">
    <location>
        <begin position="107"/>
        <end position="129"/>
    </location>
</feature>
<keyword evidence="4" id="KW-1185">Reference proteome</keyword>
<dbReference type="CDD" id="cd03392">
    <property type="entry name" value="PAP2_like_2"/>
    <property type="match status" value="1"/>
</dbReference>
<evidence type="ECO:0000259" key="2">
    <source>
        <dbReference type="SMART" id="SM00014"/>
    </source>
</evidence>